<dbReference type="HOGENOM" id="CLU_101862_0_0_1"/>
<evidence type="ECO:0000313" key="2">
    <source>
        <dbReference type="Proteomes" id="UP000009328"/>
    </source>
</evidence>
<dbReference type="InParanoid" id="K0KUX6"/>
<dbReference type="Proteomes" id="UP000009328">
    <property type="component" value="Unassembled WGS sequence"/>
</dbReference>
<keyword evidence="2" id="KW-1185">Reference proteome</keyword>
<dbReference type="eggNOG" id="ENOG502S36Y">
    <property type="taxonomic scope" value="Eukaryota"/>
</dbReference>
<evidence type="ECO:0008006" key="3">
    <source>
        <dbReference type="Google" id="ProtNLM"/>
    </source>
</evidence>
<dbReference type="AlphaFoldDB" id="K0KUX6"/>
<reference evidence="1 2" key="1">
    <citation type="journal article" date="2012" name="Eukaryot. Cell">
        <title>Draft genome sequence of Wickerhamomyces ciferrii NRRL Y-1031 F-60-10.</title>
        <authorList>
            <person name="Schneider J."/>
            <person name="Andrea H."/>
            <person name="Blom J."/>
            <person name="Jaenicke S."/>
            <person name="Ruckert C."/>
            <person name="Schorsch C."/>
            <person name="Szczepanowski R."/>
            <person name="Farwick M."/>
            <person name="Goesmann A."/>
            <person name="Puhler A."/>
            <person name="Schaffer S."/>
            <person name="Tauch A."/>
            <person name="Kohler T."/>
            <person name="Brinkrolf K."/>
        </authorList>
    </citation>
    <scope>NUCLEOTIDE SEQUENCE [LARGE SCALE GENOMIC DNA]</scope>
    <source>
        <strain evidence="2">ATCC 14091 / BCRC 22168 / CBS 111 / JCM 3599 / NBRC 0793 / NRRL Y-1031 F-60-10</strain>
    </source>
</reference>
<accession>K0KUX6</accession>
<dbReference type="Gene3D" id="3.40.30.10">
    <property type="entry name" value="Glutaredoxin"/>
    <property type="match status" value="1"/>
</dbReference>
<dbReference type="InterPro" id="IPR036249">
    <property type="entry name" value="Thioredoxin-like_sf"/>
</dbReference>
<evidence type="ECO:0000313" key="1">
    <source>
        <dbReference type="EMBL" id="CCH47041.1"/>
    </source>
</evidence>
<gene>
    <name evidence="1" type="ORF">BN7_6650</name>
</gene>
<protein>
    <recommendedName>
        <fullName evidence="3">Thioredoxin domain-containing protein</fullName>
    </recommendedName>
</protein>
<dbReference type="EMBL" id="CAIF01000301">
    <property type="protein sequence ID" value="CCH47041.1"/>
    <property type="molecule type" value="Genomic_DNA"/>
</dbReference>
<name>K0KUX6_WICCF</name>
<comment type="caution">
    <text evidence="1">The sequence shown here is derived from an EMBL/GenBank/DDBJ whole genome shotgun (WGS) entry which is preliminary data.</text>
</comment>
<proteinExistence type="predicted"/>
<sequence>MMVAFTQKQILLGSGLIVGTAIIGTRNFWWNQRKVLEPPSSTKQGNRIFLPIRFENELEDLLIIKRPLLLNFTVRGDPYCNKVTGALQRIIAYETDKKINMVDIETDEPGTRDLLPRFGVRNIPTIVAVKKTLPVDQYVDQKLLENPDGEIDWIKLKEWVEKNSDPSDS</sequence>
<organism evidence="1 2">
    <name type="scientific">Wickerhamomyces ciferrii (strain ATCC 14091 / BCRC 22168 / CBS 111 / JCM 3599 / NBRC 0793 / NRRL Y-1031 F-60-10)</name>
    <name type="common">Yeast</name>
    <name type="synonym">Pichia ciferrii</name>
    <dbReference type="NCBI Taxonomy" id="1206466"/>
    <lineage>
        <taxon>Eukaryota</taxon>
        <taxon>Fungi</taxon>
        <taxon>Dikarya</taxon>
        <taxon>Ascomycota</taxon>
        <taxon>Saccharomycotina</taxon>
        <taxon>Saccharomycetes</taxon>
        <taxon>Phaffomycetales</taxon>
        <taxon>Wickerhamomycetaceae</taxon>
        <taxon>Wickerhamomyces</taxon>
    </lineage>
</organism>
<dbReference type="SUPFAM" id="SSF52833">
    <property type="entry name" value="Thioredoxin-like"/>
    <property type="match status" value="1"/>
</dbReference>